<reference evidence="1" key="1">
    <citation type="submission" date="2021-04" db="EMBL/GenBank/DDBJ databases">
        <title>Genome sequence of Woronichinia naegeliana from Washington state freshwater lake bloom.</title>
        <authorList>
            <person name="Dreher T.W."/>
        </authorList>
    </citation>
    <scope>NUCLEOTIDE SEQUENCE</scope>
    <source>
        <strain evidence="1">WA131</strain>
    </source>
</reference>
<dbReference type="InterPro" id="IPR007460">
    <property type="entry name" value="BrnT_toxin"/>
</dbReference>
<sequence length="54" mass="6247">MEKHNLDFADAPKVFRFPLRISLDTKQNYGEDRWLGLGLMDGRVVVIVFSEPKP</sequence>
<protein>
    <submittedName>
        <fullName evidence="1">BrnT family toxin</fullName>
    </submittedName>
</protein>
<gene>
    <name evidence="1" type="ORF">KA717_02360</name>
</gene>
<dbReference type="InterPro" id="IPR038573">
    <property type="entry name" value="BrnT_sf"/>
</dbReference>
<name>A0A977L5M3_9CYAN</name>
<dbReference type="Proteomes" id="UP001065613">
    <property type="component" value="Chromosome"/>
</dbReference>
<accession>A0A977L5M3</accession>
<dbReference type="Pfam" id="PF04365">
    <property type="entry name" value="BrnT_toxin"/>
    <property type="match status" value="1"/>
</dbReference>
<proteinExistence type="predicted"/>
<dbReference type="AlphaFoldDB" id="A0A977L5M3"/>
<evidence type="ECO:0000313" key="1">
    <source>
        <dbReference type="EMBL" id="UXE64530.1"/>
    </source>
</evidence>
<dbReference type="KEGG" id="wna:KA717_02360"/>
<dbReference type="EMBL" id="CP073041">
    <property type="protein sequence ID" value="UXE64530.1"/>
    <property type="molecule type" value="Genomic_DNA"/>
</dbReference>
<dbReference type="Gene3D" id="3.10.450.530">
    <property type="entry name" value="Ribonuclease toxin, BrnT, of type II toxin-antitoxin system"/>
    <property type="match status" value="1"/>
</dbReference>
<organism evidence="1">
    <name type="scientific">Woronichinia naegeliana WA131</name>
    <dbReference type="NCBI Taxonomy" id="2824559"/>
    <lineage>
        <taxon>Bacteria</taxon>
        <taxon>Bacillati</taxon>
        <taxon>Cyanobacteriota</taxon>
        <taxon>Cyanophyceae</taxon>
        <taxon>Synechococcales</taxon>
        <taxon>Coelosphaeriaceae</taxon>
        <taxon>Woronichinia</taxon>
    </lineage>
</organism>